<name>A0A0M3HL77_ASCLU</name>
<keyword evidence="1" id="KW-0472">Membrane</keyword>
<keyword evidence="2" id="KW-1185">Reference proteome</keyword>
<reference evidence="3" key="1">
    <citation type="submission" date="2017-02" db="UniProtKB">
        <authorList>
            <consortium name="WormBaseParasite"/>
        </authorList>
    </citation>
    <scope>IDENTIFICATION</scope>
</reference>
<protein>
    <submittedName>
        <fullName evidence="3">Uncharacterized protein</fullName>
    </submittedName>
</protein>
<evidence type="ECO:0000313" key="2">
    <source>
        <dbReference type="Proteomes" id="UP000036681"/>
    </source>
</evidence>
<accession>A0A0M3HL77</accession>
<sequence length="87" mass="9711">MRFSKICVQHFSRRNSLVPSRISGRKPSLRHAKRKGRAEPEFATNIDAPSVCLKAPAMRKVSIGGAFYFIFSLSFAVNVSNIPVNFV</sequence>
<evidence type="ECO:0000313" key="3">
    <source>
        <dbReference type="WBParaSite" id="ALUE_0000227201-mRNA-1"/>
    </source>
</evidence>
<proteinExistence type="predicted"/>
<keyword evidence="1" id="KW-0812">Transmembrane</keyword>
<dbReference type="AlphaFoldDB" id="A0A0M3HL77"/>
<organism evidence="2 3">
    <name type="scientific">Ascaris lumbricoides</name>
    <name type="common">Giant roundworm</name>
    <dbReference type="NCBI Taxonomy" id="6252"/>
    <lineage>
        <taxon>Eukaryota</taxon>
        <taxon>Metazoa</taxon>
        <taxon>Ecdysozoa</taxon>
        <taxon>Nematoda</taxon>
        <taxon>Chromadorea</taxon>
        <taxon>Rhabditida</taxon>
        <taxon>Spirurina</taxon>
        <taxon>Ascaridomorpha</taxon>
        <taxon>Ascaridoidea</taxon>
        <taxon>Ascarididae</taxon>
        <taxon>Ascaris</taxon>
    </lineage>
</organism>
<feature type="transmembrane region" description="Helical" evidence="1">
    <location>
        <begin position="63"/>
        <end position="84"/>
    </location>
</feature>
<dbReference type="WBParaSite" id="ALUE_0000227201-mRNA-1">
    <property type="protein sequence ID" value="ALUE_0000227201-mRNA-1"/>
    <property type="gene ID" value="ALUE_0000227201"/>
</dbReference>
<dbReference type="Proteomes" id="UP000036681">
    <property type="component" value="Unplaced"/>
</dbReference>
<evidence type="ECO:0000256" key="1">
    <source>
        <dbReference type="SAM" id="Phobius"/>
    </source>
</evidence>
<keyword evidence="1" id="KW-1133">Transmembrane helix</keyword>